<feature type="compositionally biased region" description="Polar residues" evidence="1">
    <location>
        <begin position="713"/>
        <end position="726"/>
    </location>
</feature>
<sequence length="1214" mass="135074">MTELQPSPPGYRVQDEAPGPPSCPSGTYKYTNHGHDTETANFKGATSYTQEGYGLKKSPSRTVSSNQYYRRRNDGRRSTENEHEGGNSVGNKKTAIAGYNESNKKNTPGYKNDSGYSETLGFDSFTLTLNERDEASPPPTPPVRDASSLKGVCYGPGHEKYPSWPSAPERHPDDDVHNSNHNGSHRSKSWTDHTNYPKEKPAQYTRPHTKRPNPAFTQQLKTVMERCEKIPAETFESRNRKSVEDEPRLWPRVDREGKALGDAEYVVPSPPEREQQSAQTLSHADLEAYVRSYQDPQVSQVDLYRETALTQAGLEEYTRVQHSQQASYAQSEGYHSYVSSVDSTTNTPFLDRLRRDSEAVAQRSTPSWEDNSREGRDSVVTTSSGSASSSETLKWHGSMSDVSVSSGLPARQSTSDRWHHGSMSDVSSVNGGMMTQKSSNVCHEKWQDSMSDVSTSGLSPTTKGRHSEKWPDKWQASMNDRNKQVQTRASLPAVIGHCVTSSSIGDVCQSVPTVRESKWQESSIDEDSLVDRSQSGHPWDGSGKLDGSDKYGSVSQPMPQSPTRQQVVPTSPQSPDGWNPLHGSMSDVSQSNGVQCSKQLIAHSARVQTPQRHLSESVLYLDRERNQRKLYPVSTTQPQESPQSSRMAPTSPQQSPLSVAERINELEKQQQQQQQMRYTYLDPEKRHRVSDPTLKAIQKKALLSFYERHHQASWRSEPQLAQGSGNAPQSPPPQPPPRPRPPSSRRASSASDYASGTWRENSGRGQNQGNGDLPSPKHQHSNSCGSLSTDLLGPVIVGPAISIDDWVPERPPKKPHLRSAYNDRVPSPDLPPPSPPTVTENEVHECDDPLPPPPPELSEDCYPDTPRKSNSTHHQLEEGKMHRERSCERHKSERHSVRRSKHSSKRDHDKTSGKSSPNSPTTKIPAQEQDQHQFVRASTALKHVDSEMVLENGVSAGFATHRMVSTGRSSLRYPSTQKLMVNGRVASTRRIAEERPFPARPPAQLPDLISQRYSDSGNQRPAPQVPVEPRIIRQESMRVEGTRIDASGLLRNDSGQRLESSSGQRPQPQVPKNTDKNNSTNQSNHQQSRPNYLPVSESPKNHSFSLGSPVNIGYELGSKLYSPESSPQKYHELPKYMSNHYSRHSDTPQRNYYALPPKYIDAPKQKPQPQCPTDRYSASSPSSPPPPLAPRQNTPGRKSLPPPPRPAPPHALQG</sequence>
<feature type="compositionally biased region" description="Polar residues" evidence="1">
    <location>
        <begin position="553"/>
        <end position="576"/>
    </location>
</feature>
<feature type="region of interest" description="Disordered" evidence="1">
    <location>
        <begin position="1"/>
        <end position="36"/>
    </location>
</feature>
<dbReference type="Proteomes" id="UP001258017">
    <property type="component" value="Unassembled WGS sequence"/>
</dbReference>
<feature type="region of interest" description="Disordered" evidence="1">
    <location>
        <begin position="713"/>
        <end position="931"/>
    </location>
</feature>
<feature type="compositionally biased region" description="Basic and acidic residues" evidence="1">
    <location>
        <begin position="168"/>
        <end position="178"/>
    </location>
</feature>
<feature type="compositionally biased region" description="Basic and acidic residues" evidence="1">
    <location>
        <begin position="71"/>
        <end position="85"/>
    </location>
</feature>
<evidence type="ECO:0000256" key="1">
    <source>
        <dbReference type="SAM" id="MobiDB-lite"/>
    </source>
</evidence>
<feature type="compositionally biased region" description="Pro residues" evidence="1">
    <location>
        <begin position="1200"/>
        <end position="1214"/>
    </location>
</feature>
<feature type="compositionally biased region" description="Low complexity" evidence="1">
    <location>
        <begin position="1077"/>
        <end position="1088"/>
    </location>
</feature>
<feature type="compositionally biased region" description="Polar residues" evidence="1">
    <location>
        <begin position="400"/>
        <end position="413"/>
    </location>
</feature>
<feature type="region of interest" description="Disordered" evidence="1">
    <location>
        <begin position="514"/>
        <end position="593"/>
    </location>
</feature>
<feature type="compositionally biased region" description="Polar residues" evidence="1">
    <location>
        <begin position="646"/>
        <end position="657"/>
    </location>
</feature>
<feature type="compositionally biased region" description="Basic and acidic residues" evidence="1">
    <location>
        <begin position="223"/>
        <end position="256"/>
    </location>
</feature>
<reference evidence="2" key="2">
    <citation type="journal article" date="2023" name="Commun. Biol.">
        <title>Intrasexual cuticular hydrocarbon dimorphism in a wasp sheds light on hydrocarbon biosynthesis genes in Hymenoptera.</title>
        <authorList>
            <person name="Moris V.C."/>
            <person name="Podsiadlowski L."/>
            <person name="Martin S."/>
            <person name="Oeyen J.P."/>
            <person name="Donath A."/>
            <person name="Petersen M."/>
            <person name="Wilbrandt J."/>
            <person name="Misof B."/>
            <person name="Liedtke D."/>
            <person name="Thamm M."/>
            <person name="Scheiner R."/>
            <person name="Schmitt T."/>
            <person name="Niehuis O."/>
        </authorList>
    </citation>
    <scope>NUCLEOTIDE SEQUENCE</scope>
    <source>
        <strain evidence="2">GBR_01_08_01A</strain>
    </source>
</reference>
<feature type="region of interest" description="Disordered" evidence="1">
    <location>
        <begin position="451"/>
        <end position="470"/>
    </location>
</feature>
<feature type="region of interest" description="Disordered" evidence="1">
    <location>
        <begin position="623"/>
        <end position="692"/>
    </location>
</feature>
<feature type="compositionally biased region" description="Polar residues" evidence="1">
    <location>
        <begin position="424"/>
        <end position="441"/>
    </location>
</feature>
<feature type="region of interest" description="Disordered" evidence="1">
    <location>
        <begin position="990"/>
        <end position="1214"/>
    </location>
</feature>
<evidence type="ECO:0000313" key="2">
    <source>
        <dbReference type="EMBL" id="KAK2585729.1"/>
    </source>
</evidence>
<feature type="compositionally biased region" description="Basic and acidic residues" evidence="1">
    <location>
        <begin position="874"/>
        <end position="895"/>
    </location>
</feature>
<feature type="compositionally biased region" description="Low complexity" evidence="1">
    <location>
        <begin position="378"/>
        <end position="390"/>
    </location>
</feature>
<feature type="compositionally biased region" description="Polar residues" evidence="1">
    <location>
        <begin position="451"/>
        <end position="462"/>
    </location>
</feature>
<keyword evidence="3" id="KW-1185">Reference proteome</keyword>
<dbReference type="AlphaFoldDB" id="A0AAD9RTL9"/>
<accession>A0AAD9RTL9</accession>
<evidence type="ECO:0008006" key="4">
    <source>
        <dbReference type="Google" id="ProtNLM"/>
    </source>
</evidence>
<feature type="compositionally biased region" description="Basic residues" evidence="1">
    <location>
        <begin position="896"/>
        <end position="905"/>
    </location>
</feature>
<evidence type="ECO:0000313" key="3">
    <source>
        <dbReference type="Proteomes" id="UP001258017"/>
    </source>
</evidence>
<feature type="compositionally biased region" description="Polar residues" evidence="1">
    <location>
        <begin position="752"/>
        <end position="770"/>
    </location>
</feature>
<dbReference type="EMBL" id="JAIFRP010000021">
    <property type="protein sequence ID" value="KAK2585729.1"/>
    <property type="molecule type" value="Genomic_DNA"/>
</dbReference>
<feature type="region of interest" description="Disordered" evidence="1">
    <location>
        <begin position="50"/>
        <end position="256"/>
    </location>
</feature>
<feature type="compositionally biased region" description="Pro residues" evidence="1">
    <location>
        <begin position="729"/>
        <end position="742"/>
    </location>
</feature>
<organism evidence="2 3">
    <name type="scientific">Odynerus spinipes</name>
    <dbReference type="NCBI Taxonomy" id="1348599"/>
    <lineage>
        <taxon>Eukaryota</taxon>
        <taxon>Metazoa</taxon>
        <taxon>Ecdysozoa</taxon>
        <taxon>Arthropoda</taxon>
        <taxon>Hexapoda</taxon>
        <taxon>Insecta</taxon>
        <taxon>Pterygota</taxon>
        <taxon>Neoptera</taxon>
        <taxon>Endopterygota</taxon>
        <taxon>Hymenoptera</taxon>
        <taxon>Apocrita</taxon>
        <taxon>Aculeata</taxon>
        <taxon>Vespoidea</taxon>
        <taxon>Vespidae</taxon>
        <taxon>Eumeninae</taxon>
        <taxon>Odynerus</taxon>
    </lineage>
</organism>
<protein>
    <recommendedName>
        <fullName evidence="4">Protein Shroom</fullName>
    </recommendedName>
</protein>
<feature type="compositionally biased region" description="Polar residues" evidence="1">
    <location>
        <begin position="1011"/>
        <end position="1021"/>
    </location>
</feature>
<feature type="compositionally biased region" description="Polar residues" evidence="1">
    <location>
        <begin position="913"/>
        <end position="924"/>
    </location>
</feature>
<feature type="compositionally biased region" description="Basic and acidic residues" evidence="1">
    <location>
        <begin position="1030"/>
        <end position="1043"/>
    </location>
</feature>
<comment type="caution">
    <text evidence="2">The sequence shown here is derived from an EMBL/GenBank/DDBJ whole genome shotgun (WGS) entry which is preliminary data.</text>
</comment>
<feature type="region of interest" description="Disordered" evidence="1">
    <location>
        <begin position="356"/>
        <end position="442"/>
    </location>
</feature>
<name>A0AAD9RTL9_9HYME</name>
<feature type="compositionally biased region" description="Basic and acidic residues" evidence="1">
    <location>
        <begin position="189"/>
        <end position="201"/>
    </location>
</feature>
<gene>
    <name evidence="2" type="ORF">KPH14_010340</name>
</gene>
<feature type="compositionally biased region" description="Low complexity" evidence="1">
    <location>
        <begin position="634"/>
        <end position="645"/>
    </location>
</feature>
<reference evidence="2" key="1">
    <citation type="submission" date="2021-08" db="EMBL/GenBank/DDBJ databases">
        <authorList>
            <person name="Misof B."/>
            <person name="Oliver O."/>
            <person name="Podsiadlowski L."/>
            <person name="Donath A."/>
            <person name="Peters R."/>
            <person name="Mayer C."/>
            <person name="Rust J."/>
            <person name="Gunkel S."/>
            <person name="Lesny P."/>
            <person name="Martin S."/>
            <person name="Oeyen J.P."/>
            <person name="Petersen M."/>
            <person name="Panagiotis P."/>
            <person name="Wilbrandt J."/>
            <person name="Tanja T."/>
        </authorList>
    </citation>
    <scope>NUCLEOTIDE SEQUENCE</scope>
    <source>
        <strain evidence="2">GBR_01_08_01A</strain>
        <tissue evidence="2">Thorax + abdomen</tissue>
    </source>
</reference>
<proteinExistence type="predicted"/>
<feature type="compositionally biased region" description="Polar residues" evidence="1">
    <location>
        <begin position="1053"/>
        <end position="1072"/>
    </location>
</feature>